<feature type="signal peptide" evidence="2">
    <location>
        <begin position="1"/>
        <end position="21"/>
    </location>
</feature>
<feature type="domain" description="Teneurin-like YD-shell" evidence="3">
    <location>
        <begin position="698"/>
        <end position="843"/>
    </location>
</feature>
<dbReference type="EMBL" id="PCRF01000242">
    <property type="protein sequence ID" value="PIP15809.1"/>
    <property type="molecule type" value="Genomic_DNA"/>
</dbReference>
<evidence type="ECO:0000313" key="4">
    <source>
        <dbReference type="EMBL" id="PIP15809.1"/>
    </source>
</evidence>
<protein>
    <recommendedName>
        <fullName evidence="3">Teneurin-like YD-shell domain-containing protein</fullName>
    </recommendedName>
</protein>
<dbReference type="Pfam" id="PF05593">
    <property type="entry name" value="RHS_repeat"/>
    <property type="match status" value="1"/>
</dbReference>
<dbReference type="InterPro" id="IPR050708">
    <property type="entry name" value="T6SS_VgrG/RHS"/>
</dbReference>
<keyword evidence="1" id="KW-0677">Repeat</keyword>
<gene>
    <name evidence="4" type="ORF">COX46_04945</name>
</gene>
<feature type="chain" id="PRO_5013769192" description="Teneurin-like YD-shell domain-containing protein" evidence="2">
    <location>
        <begin position="22"/>
        <end position="863"/>
    </location>
</feature>
<feature type="non-terminal residue" evidence="4">
    <location>
        <position position="863"/>
    </location>
</feature>
<evidence type="ECO:0000256" key="1">
    <source>
        <dbReference type="ARBA" id="ARBA00022737"/>
    </source>
</evidence>
<accession>A0A2G9Y998</accession>
<comment type="caution">
    <text evidence="4">The sequence shown here is derived from an EMBL/GenBank/DDBJ whole genome shotgun (WGS) entry which is preliminary data.</text>
</comment>
<dbReference type="Pfam" id="PF25023">
    <property type="entry name" value="TEN_YD-shell"/>
    <property type="match status" value="2"/>
</dbReference>
<keyword evidence="2" id="KW-0732">Signal</keyword>
<proteinExistence type="predicted"/>
<organism evidence="4 5">
    <name type="scientific">bacterium (Candidatus Ratteibacteria) CG23_combo_of_CG06-09_8_20_14_all_48_7</name>
    <dbReference type="NCBI Taxonomy" id="2014292"/>
    <lineage>
        <taxon>Bacteria</taxon>
        <taxon>Candidatus Ratteibacteria</taxon>
    </lineage>
</organism>
<dbReference type="Proteomes" id="UP000230392">
    <property type="component" value="Unassembled WGS sequence"/>
</dbReference>
<evidence type="ECO:0000313" key="5">
    <source>
        <dbReference type="Proteomes" id="UP000230392"/>
    </source>
</evidence>
<dbReference type="Gene3D" id="2.180.10.10">
    <property type="entry name" value="RHS repeat-associated core"/>
    <property type="match status" value="2"/>
</dbReference>
<dbReference type="PANTHER" id="PTHR32305">
    <property type="match status" value="1"/>
</dbReference>
<dbReference type="InterPro" id="IPR006530">
    <property type="entry name" value="YD"/>
</dbReference>
<dbReference type="SUPFAM" id="SSF69304">
    <property type="entry name" value="Tricorn protease N-terminal domain"/>
    <property type="match status" value="1"/>
</dbReference>
<evidence type="ECO:0000259" key="3">
    <source>
        <dbReference type="Pfam" id="PF25023"/>
    </source>
</evidence>
<dbReference type="InterPro" id="IPR056823">
    <property type="entry name" value="TEN-like_YD-shell"/>
</dbReference>
<dbReference type="InterPro" id="IPR031325">
    <property type="entry name" value="RHS_repeat"/>
</dbReference>
<name>A0A2G9Y998_9BACT</name>
<dbReference type="NCBIfam" id="TIGR01643">
    <property type="entry name" value="YD_repeat_2x"/>
    <property type="match status" value="8"/>
</dbReference>
<sequence>MKRISLFLFPLLFLVCHSLPAANQFEIPSQIKIVQIEEYPKAASLGDICLIKWEVTGGEVSKTQVHLTYGDIGPLQYLNYTYHGKELSGSPGSYQDTIVIPEPPDSSSYLFFVVNAIVDGKDILSPLLVIPVLSDKEKLLSSGSSNSELILYPNYSQSYIIQQERQIMGSGDGEPPVLTLGSVWAGGPVVKDITTTSPGIGAPYLSESNGRVFYGVQHKLPDGDYWFVGNGLKISSCLTFNIPVAPSGQEIKEAKLYFKGTLPTWYPASWTYFGVEGGESLGMGVFSVTNLLQNKEGQSVTFLGKVVDAYNYFHYEKRPDVAIYPDSYYIQDMYAGGGIFNFAPYVSIQYGPKTIKELEGLGEKCLYPSYNISSTLNLSNGNLYFEQEITKSAGSGLTTSLIISYNSLDSYSGYLGKGFTHNYNLNLQESADSITFMAEDGERIVYQEEGGVYKPEPRFGDSSQITKTTDGYFLTIKYGTKYYFNIEGKLTKIEDRNNNTQTFAYTDDNLTEITDSSGRSTTLAYADGKLTGITDPAGNTTTLQYTADNLTRVIDPGINTTTYTYDEDNRLISKTDPNGNTITYTYDEEGRVNIAKLNEESPTTISYDPTNNKAVVTDSKGSLATYTYDPELNTQTKLEDGQGNITNYAFDEHRNLVSTIDQIGNTSTYTYDTQGNLLTLTDPQSNTTTYTYEPTYNQIASITDPQQNTTSYAYDVKGNLTAITDSNNQTTSYSYDQKGNLVSTVNPNGQATSFDYDQYGNLTKITDNSGNVTCFTYDASGNMLSRTDADRNVFLFEYNALNQLTKTIDPKNNCTFFTYDGNGNRISIIDALGNTTRYEYNARNQLIKVIDAKGGITGYTYDT</sequence>
<dbReference type="PANTHER" id="PTHR32305:SF15">
    <property type="entry name" value="PROTEIN RHSA-RELATED"/>
    <property type="match status" value="1"/>
</dbReference>
<evidence type="ECO:0000256" key="2">
    <source>
        <dbReference type="SAM" id="SignalP"/>
    </source>
</evidence>
<dbReference type="AlphaFoldDB" id="A0A2G9Y998"/>
<reference evidence="4 5" key="1">
    <citation type="submission" date="2017-09" db="EMBL/GenBank/DDBJ databases">
        <title>Depth-based differentiation of microbial function through sediment-hosted aquifers and enrichment of novel symbionts in the deep terrestrial subsurface.</title>
        <authorList>
            <person name="Probst A.J."/>
            <person name="Ladd B."/>
            <person name="Jarett J.K."/>
            <person name="Geller-Mcgrath D.E."/>
            <person name="Sieber C.M."/>
            <person name="Emerson J.B."/>
            <person name="Anantharaman K."/>
            <person name="Thomas B.C."/>
            <person name="Malmstrom R."/>
            <person name="Stieglmeier M."/>
            <person name="Klingl A."/>
            <person name="Woyke T."/>
            <person name="Ryan C.M."/>
            <person name="Banfield J.F."/>
        </authorList>
    </citation>
    <scope>NUCLEOTIDE SEQUENCE [LARGE SCALE GENOMIC DNA]</scope>
    <source>
        <strain evidence="4">CG23_combo_of_CG06-09_8_20_14_all_48_7</strain>
    </source>
</reference>
<feature type="domain" description="Teneurin-like YD-shell" evidence="3">
    <location>
        <begin position="435"/>
        <end position="609"/>
    </location>
</feature>